<gene>
    <name evidence="3" type="ORF">Ate02nite_04690</name>
</gene>
<dbReference type="Gene3D" id="1.20.1260.10">
    <property type="match status" value="1"/>
</dbReference>
<reference evidence="3" key="1">
    <citation type="submission" date="2021-01" db="EMBL/GenBank/DDBJ databases">
        <title>Whole genome shotgun sequence of Actinoplanes tereljensis NBRC 105297.</title>
        <authorList>
            <person name="Komaki H."/>
            <person name="Tamura T."/>
        </authorList>
    </citation>
    <scope>NUCLEOTIDE SEQUENCE</scope>
    <source>
        <strain evidence="3">NBRC 105297</strain>
    </source>
</reference>
<dbReference type="EMBL" id="BOMY01000002">
    <property type="protein sequence ID" value="GIF17739.1"/>
    <property type="molecule type" value="Genomic_DNA"/>
</dbReference>
<evidence type="ECO:0000259" key="2">
    <source>
        <dbReference type="Pfam" id="PF03713"/>
    </source>
</evidence>
<accession>A0A919NFN8</accession>
<keyword evidence="4" id="KW-1185">Reference proteome</keyword>
<evidence type="ECO:0000256" key="1">
    <source>
        <dbReference type="SAM" id="SignalP"/>
    </source>
</evidence>
<sequence length="186" mass="19335">MKAMARVLLAGTLLLTGCTNSAAGPAAPAAATTTSQFGGTDLAWLEINIAMDEEILPLLALVPSRSGSPEVQALALQVQAFTTAELSSLRELHNQAGLPAENPHKGMPMPGMVTPEKVTEASALSGKDFDTLVVTAIEEHLDQSQDLAGSEDKSGVEPQTRALAMQIIRTRTAAMNTLDAASKGIS</sequence>
<comment type="caution">
    <text evidence="3">The sequence shown here is derived from an EMBL/GenBank/DDBJ whole genome shotgun (WGS) entry which is preliminary data.</text>
</comment>
<evidence type="ECO:0000313" key="4">
    <source>
        <dbReference type="Proteomes" id="UP000623608"/>
    </source>
</evidence>
<evidence type="ECO:0000313" key="3">
    <source>
        <dbReference type="EMBL" id="GIF17739.1"/>
    </source>
</evidence>
<name>A0A919NFN8_9ACTN</name>
<feature type="signal peptide" evidence="1">
    <location>
        <begin position="1"/>
        <end position="22"/>
    </location>
</feature>
<feature type="chain" id="PRO_5037150087" evidence="1">
    <location>
        <begin position="23"/>
        <end position="186"/>
    </location>
</feature>
<feature type="domain" description="DUF305" evidence="2">
    <location>
        <begin position="56"/>
        <end position="179"/>
    </location>
</feature>
<dbReference type="AlphaFoldDB" id="A0A919NFN8"/>
<dbReference type="InterPro" id="IPR005183">
    <property type="entry name" value="DUF305_CopM-like"/>
</dbReference>
<dbReference type="InterPro" id="IPR012347">
    <property type="entry name" value="Ferritin-like"/>
</dbReference>
<keyword evidence="1" id="KW-0732">Signal</keyword>
<dbReference type="Pfam" id="PF03713">
    <property type="entry name" value="DUF305"/>
    <property type="match status" value="1"/>
</dbReference>
<dbReference type="PROSITE" id="PS51257">
    <property type="entry name" value="PROKAR_LIPOPROTEIN"/>
    <property type="match status" value="1"/>
</dbReference>
<protein>
    <submittedName>
        <fullName evidence="3">DUF305 domain-containing protein</fullName>
    </submittedName>
</protein>
<dbReference type="Proteomes" id="UP000623608">
    <property type="component" value="Unassembled WGS sequence"/>
</dbReference>
<organism evidence="3 4">
    <name type="scientific">Paractinoplanes tereljensis</name>
    <dbReference type="NCBI Taxonomy" id="571912"/>
    <lineage>
        <taxon>Bacteria</taxon>
        <taxon>Bacillati</taxon>
        <taxon>Actinomycetota</taxon>
        <taxon>Actinomycetes</taxon>
        <taxon>Micromonosporales</taxon>
        <taxon>Micromonosporaceae</taxon>
        <taxon>Paractinoplanes</taxon>
    </lineage>
</organism>
<proteinExistence type="predicted"/>